<protein>
    <submittedName>
        <fullName evidence="1">Uncharacterized protein</fullName>
    </submittedName>
</protein>
<comment type="caution">
    <text evidence="1">The sequence shown here is derived from an EMBL/GenBank/DDBJ whole genome shotgun (WGS) entry which is preliminary data.</text>
</comment>
<evidence type="ECO:0000313" key="1">
    <source>
        <dbReference type="EMBL" id="KAJ9054114.1"/>
    </source>
</evidence>
<gene>
    <name evidence="1" type="ORF">DSO57_1018091</name>
</gene>
<sequence>MASDRYRIVVHGKGVPCLLSWLLIVILCFMVLAIKIANTALHGLRPDPTMTYCQTFGVGALTKTSQYFSILIITVGVILITFSYVSIYLTCRKNPFVKSALPDRYLIILFAYHICLLPKFLTSIWKLFAEKSTIPDCLFILAASGFELLYVVNPCLVFAFQSNLRKGLYQMFLSNTTLP</sequence>
<accession>A0ACC2RVI1</accession>
<name>A0ACC2RVI1_9FUNG</name>
<reference evidence="1" key="1">
    <citation type="submission" date="2022-04" db="EMBL/GenBank/DDBJ databases">
        <title>Genome of the entomopathogenic fungus Entomophthora muscae.</title>
        <authorList>
            <person name="Elya C."/>
            <person name="Lovett B.R."/>
            <person name="Lee E."/>
            <person name="Macias A.M."/>
            <person name="Hajek A.E."/>
            <person name="De Bivort B.L."/>
            <person name="Kasson M.T."/>
            <person name="De Fine Licht H.H."/>
            <person name="Stajich J.E."/>
        </authorList>
    </citation>
    <scope>NUCLEOTIDE SEQUENCE</scope>
    <source>
        <strain evidence="1">Berkeley</strain>
    </source>
</reference>
<keyword evidence="2" id="KW-1185">Reference proteome</keyword>
<dbReference type="EMBL" id="QTSX02006467">
    <property type="protein sequence ID" value="KAJ9054114.1"/>
    <property type="molecule type" value="Genomic_DNA"/>
</dbReference>
<evidence type="ECO:0000313" key="2">
    <source>
        <dbReference type="Proteomes" id="UP001165960"/>
    </source>
</evidence>
<proteinExistence type="predicted"/>
<dbReference type="Proteomes" id="UP001165960">
    <property type="component" value="Unassembled WGS sequence"/>
</dbReference>
<organism evidence="1 2">
    <name type="scientific">Entomophthora muscae</name>
    <dbReference type="NCBI Taxonomy" id="34485"/>
    <lineage>
        <taxon>Eukaryota</taxon>
        <taxon>Fungi</taxon>
        <taxon>Fungi incertae sedis</taxon>
        <taxon>Zoopagomycota</taxon>
        <taxon>Entomophthoromycotina</taxon>
        <taxon>Entomophthoromycetes</taxon>
        <taxon>Entomophthorales</taxon>
        <taxon>Entomophthoraceae</taxon>
        <taxon>Entomophthora</taxon>
    </lineage>
</organism>